<comment type="subcellular location">
    <subcellularLocation>
        <location evidence="1">Cell membrane</location>
        <topology evidence="1">Multi-pass membrane protein</topology>
    </subcellularLocation>
</comment>
<dbReference type="eggNOG" id="COG0697">
    <property type="taxonomic scope" value="Bacteria"/>
</dbReference>
<dbReference type="STRING" id="639282.DEFDS_0955"/>
<evidence type="ECO:0000313" key="8">
    <source>
        <dbReference type="EMBL" id="BAI80427.1"/>
    </source>
</evidence>
<feature type="transmembrane region" description="Helical" evidence="6">
    <location>
        <begin position="68"/>
        <end position="88"/>
    </location>
</feature>
<feature type="transmembrane region" description="Helical" evidence="6">
    <location>
        <begin position="37"/>
        <end position="56"/>
    </location>
</feature>
<evidence type="ECO:0000256" key="1">
    <source>
        <dbReference type="ARBA" id="ARBA00004651"/>
    </source>
</evidence>
<feature type="transmembrane region" description="Helical" evidence="6">
    <location>
        <begin position="150"/>
        <end position="171"/>
    </location>
</feature>
<evidence type="ECO:0000256" key="6">
    <source>
        <dbReference type="SAM" id="Phobius"/>
    </source>
</evidence>
<feature type="transmembrane region" description="Helical" evidence="6">
    <location>
        <begin position="124"/>
        <end position="144"/>
    </location>
</feature>
<feature type="transmembrane region" description="Helical" evidence="6">
    <location>
        <begin position="183"/>
        <end position="202"/>
    </location>
</feature>
<accession>D3PCV4</accession>
<sequence>MDNKELKGSLFIILAAFLWGTTGTTQGLAPSEANSAVLGTLRILIGGLALFFIAYIKNKKLNLSNIPLMLTFLGMASVALYQLSFFYGVKLAGVAVGTVVGIGSSPISAGLLSIIFLKEKIPAKWYFSTFISLLGLIFIGLGGSNSNYDFNILGIFLAILAGFSYALYTLVSKILLKSLDNDTVMALLFLGGAILLSPILFFNDLSWVFTTKGILVTLHLGLFTTTISYIFFIRGLNYINVSKTATLSLTEPLTATFLGITVLHEKPNIYSIIGIILIFLGILILTYNKNKKS</sequence>
<proteinExistence type="predicted"/>
<feature type="domain" description="EamA" evidence="7">
    <location>
        <begin position="7"/>
        <end position="140"/>
    </location>
</feature>
<evidence type="ECO:0000313" key="9">
    <source>
        <dbReference type="Proteomes" id="UP000001520"/>
    </source>
</evidence>
<feature type="domain" description="EamA" evidence="7">
    <location>
        <begin position="153"/>
        <end position="286"/>
    </location>
</feature>
<evidence type="ECO:0000256" key="3">
    <source>
        <dbReference type="ARBA" id="ARBA00022692"/>
    </source>
</evidence>
<dbReference type="KEGG" id="ddf:DEFDS_0955"/>
<dbReference type="Pfam" id="PF00892">
    <property type="entry name" value="EamA"/>
    <property type="match status" value="2"/>
</dbReference>
<keyword evidence="4 6" id="KW-1133">Transmembrane helix</keyword>
<feature type="transmembrane region" description="Helical" evidence="6">
    <location>
        <begin position="245"/>
        <end position="263"/>
    </location>
</feature>
<keyword evidence="2" id="KW-1003">Cell membrane</keyword>
<dbReference type="GO" id="GO:0005886">
    <property type="term" value="C:plasma membrane"/>
    <property type="evidence" value="ECO:0007669"/>
    <property type="project" value="UniProtKB-SubCell"/>
</dbReference>
<dbReference type="AlphaFoldDB" id="D3PCV4"/>
<evidence type="ECO:0000256" key="5">
    <source>
        <dbReference type="ARBA" id="ARBA00023136"/>
    </source>
</evidence>
<dbReference type="PANTHER" id="PTHR32322">
    <property type="entry name" value="INNER MEMBRANE TRANSPORTER"/>
    <property type="match status" value="1"/>
</dbReference>
<dbReference type="Gene3D" id="1.10.3730.20">
    <property type="match status" value="1"/>
</dbReference>
<protein>
    <submittedName>
        <fullName evidence="8">Drug/metabolite transporter, DME family</fullName>
    </submittedName>
</protein>
<dbReference type="HOGENOM" id="CLU_033863_9_2_0"/>
<keyword evidence="3 6" id="KW-0812">Transmembrane</keyword>
<dbReference type="EMBL" id="AP011529">
    <property type="protein sequence ID" value="BAI80427.1"/>
    <property type="molecule type" value="Genomic_DNA"/>
</dbReference>
<dbReference type="PANTHER" id="PTHR32322:SF18">
    <property type="entry name" value="S-ADENOSYLMETHIONINE_S-ADENOSYLHOMOCYSTEINE TRANSPORTER"/>
    <property type="match status" value="1"/>
</dbReference>
<feature type="transmembrane region" description="Helical" evidence="6">
    <location>
        <begin position="94"/>
        <end position="117"/>
    </location>
</feature>
<dbReference type="InterPro" id="IPR037185">
    <property type="entry name" value="EmrE-like"/>
</dbReference>
<gene>
    <name evidence="8" type="ordered locus">DEFDS_0955</name>
</gene>
<keyword evidence="9" id="KW-1185">Reference proteome</keyword>
<dbReference type="RefSeq" id="WP_013007674.1">
    <property type="nucleotide sequence ID" value="NC_013939.1"/>
</dbReference>
<feature type="transmembrane region" description="Helical" evidence="6">
    <location>
        <begin position="214"/>
        <end position="233"/>
    </location>
</feature>
<dbReference type="InterPro" id="IPR050638">
    <property type="entry name" value="AA-Vitamin_Transporters"/>
</dbReference>
<organism evidence="8 9">
    <name type="scientific">Deferribacter desulfuricans (strain DSM 14783 / JCM 11476 / NBRC 101012 / SSM1)</name>
    <dbReference type="NCBI Taxonomy" id="639282"/>
    <lineage>
        <taxon>Bacteria</taxon>
        <taxon>Pseudomonadati</taxon>
        <taxon>Deferribacterota</taxon>
        <taxon>Deferribacteres</taxon>
        <taxon>Deferribacterales</taxon>
        <taxon>Deferribacteraceae</taxon>
        <taxon>Deferribacter</taxon>
    </lineage>
</organism>
<evidence type="ECO:0000256" key="4">
    <source>
        <dbReference type="ARBA" id="ARBA00022989"/>
    </source>
</evidence>
<dbReference type="OrthoDB" id="9787117at2"/>
<dbReference type="SUPFAM" id="SSF103481">
    <property type="entry name" value="Multidrug resistance efflux transporter EmrE"/>
    <property type="match status" value="2"/>
</dbReference>
<dbReference type="Proteomes" id="UP000001520">
    <property type="component" value="Chromosome"/>
</dbReference>
<evidence type="ECO:0000256" key="2">
    <source>
        <dbReference type="ARBA" id="ARBA00022475"/>
    </source>
</evidence>
<feature type="transmembrane region" description="Helical" evidence="6">
    <location>
        <begin position="269"/>
        <end position="287"/>
    </location>
</feature>
<dbReference type="InterPro" id="IPR000620">
    <property type="entry name" value="EamA_dom"/>
</dbReference>
<evidence type="ECO:0000259" key="7">
    <source>
        <dbReference type="Pfam" id="PF00892"/>
    </source>
</evidence>
<keyword evidence="5 6" id="KW-0472">Membrane</keyword>
<name>D3PCV4_DEFDS</name>
<reference evidence="8 9" key="1">
    <citation type="journal article" date="2010" name="DNA Res.">
        <title>Bacterial lifestyle in a deep-sea hydrothermal vent chimney revealed by the genome sequence of the thermophilic bacterium Deferribacter desulfuricans SSM1.</title>
        <authorList>
            <person name="Takaki Y."/>
            <person name="Shimamura S."/>
            <person name="Nakagawa S."/>
            <person name="Fukuhara Y."/>
            <person name="Horikawa H."/>
            <person name="Ankai A."/>
            <person name="Harada T."/>
            <person name="Hosoyama A."/>
            <person name="Oguchi A."/>
            <person name="Fukui S."/>
            <person name="Fujita N."/>
            <person name="Takami H."/>
            <person name="Takai K."/>
        </authorList>
    </citation>
    <scope>NUCLEOTIDE SEQUENCE [LARGE SCALE GENOMIC DNA]</scope>
    <source>
        <strain evidence="9">DSM 14783 / JCM 11476 / NBRC 101012 / SSM1</strain>
    </source>
</reference>